<gene>
    <name evidence="1" type="ORF">L3X38_016746</name>
</gene>
<accession>A0AAD4W5W2</accession>
<evidence type="ECO:0000313" key="1">
    <source>
        <dbReference type="EMBL" id="KAI5337475.1"/>
    </source>
</evidence>
<organism evidence="1 2">
    <name type="scientific">Prunus dulcis</name>
    <name type="common">Almond</name>
    <name type="synonym">Amygdalus dulcis</name>
    <dbReference type="NCBI Taxonomy" id="3755"/>
    <lineage>
        <taxon>Eukaryota</taxon>
        <taxon>Viridiplantae</taxon>
        <taxon>Streptophyta</taxon>
        <taxon>Embryophyta</taxon>
        <taxon>Tracheophyta</taxon>
        <taxon>Spermatophyta</taxon>
        <taxon>Magnoliopsida</taxon>
        <taxon>eudicotyledons</taxon>
        <taxon>Gunneridae</taxon>
        <taxon>Pentapetalae</taxon>
        <taxon>rosids</taxon>
        <taxon>fabids</taxon>
        <taxon>Rosales</taxon>
        <taxon>Rosaceae</taxon>
        <taxon>Amygdaloideae</taxon>
        <taxon>Amygdaleae</taxon>
        <taxon>Prunus</taxon>
    </lineage>
</organism>
<dbReference type="EMBL" id="JAJFAZ020000003">
    <property type="protein sequence ID" value="KAI5337475.1"/>
    <property type="molecule type" value="Genomic_DNA"/>
</dbReference>
<dbReference type="PROSITE" id="PS51257">
    <property type="entry name" value="PROKAR_LIPOPROTEIN"/>
    <property type="match status" value="1"/>
</dbReference>
<comment type="caution">
    <text evidence="1">The sequence shown here is derived from an EMBL/GenBank/DDBJ whole genome shotgun (WGS) entry which is preliminary data.</text>
</comment>
<sequence>MSYKMPSKAWNWQGMPNALAGCGPVNELSADGVGGACSFDLVLTPSLDSRLVKERGVGVPIVQPFDSGLLRPIELFFSPEVLQLGLHTRDILAILLPALLHEV</sequence>
<name>A0AAD4W5W2_PRUDU</name>
<keyword evidence="2" id="KW-1185">Reference proteome</keyword>
<dbReference type="AlphaFoldDB" id="A0AAD4W5W2"/>
<proteinExistence type="predicted"/>
<protein>
    <submittedName>
        <fullName evidence="1">Uncharacterized protein</fullName>
    </submittedName>
</protein>
<evidence type="ECO:0000313" key="2">
    <source>
        <dbReference type="Proteomes" id="UP001054821"/>
    </source>
</evidence>
<reference evidence="1 2" key="1">
    <citation type="journal article" date="2022" name="G3 (Bethesda)">
        <title>Whole-genome sequence and methylome profiling of the almond [Prunus dulcis (Mill.) D.A. Webb] cultivar 'Nonpareil'.</title>
        <authorList>
            <person name="D'Amico-Willman K.M."/>
            <person name="Ouma W.Z."/>
            <person name="Meulia T."/>
            <person name="Sideli G.M."/>
            <person name="Gradziel T.M."/>
            <person name="Fresnedo-Ramirez J."/>
        </authorList>
    </citation>
    <scope>NUCLEOTIDE SEQUENCE [LARGE SCALE GENOMIC DNA]</scope>
    <source>
        <strain evidence="1">Clone GOH B32 T37-40</strain>
    </source>
</reference>
<dbReference type="Proteomes" id="UP001054821">
    <property type="component" value="Chromosome 3"/>
</dbReference>